<dbReference type="Proteomes" id="UP001596160">
    <property type="component" value="Unassembled WGS sequence"/>
</dbReference>
<keyword evidence="2" id="KW-1185">Reference proteome</keyword>
<dbReference type="RefSeq" id="WP_344486663.1">
    <property type="nucleotide sequence ID" value="NZ_BAAASB010000044.1"/>
</dbReference>
<proteinExistence type="predicted"/>
<organism evidence="1 2">
    <name type="scientific">Streptomyces amakusaensis</name>
    <dbReference type="NCBI Taxonomy" id="67271"/>
    <lineage>
        <taxon>Bacteria</taxon>
        <taxon>Bacillati</taxon>
        <taxon>Actinomycetota</taxon>
        <taxon>Actinomycetes</taxon>
        <taxon>Kitasatosporales</taxon>
        <taxon>Streptomycetaceae</taxon>
        <taxon>Streptomyces</taxon>
    </lineage>
</organism>
<comment type="caution">
    <text evidence="1">The sequence shown here is derived from an EMBL/GenBank/DDBJ whole genome shotgun (WGS) entry which is preliminary data.</text>
</comment>
<protein>
    <submittedName>
        <fullName evidence="1">Transcriptional regulator</fullName>
    </submittedName>
</protein>
<evidence type="ECO:0000313" key="1">
    <source>
        <dbReference type="EMBL" id="MFC5156990.1"/>
    </source>
</evidence>
<evidence type="ECO:0000313" key="2">
    <source>
        <dbReference type="Proteomes" id="UP001596160"/>
    </source>
</evidence>
<dbReference type="Gene3D" id="1.25.40.10">
    <property type="entry name" value="Tetratricopeptide repeat domain"/>
    <property type="match status" value="1"/>
</dbReference>
<reference evidence="2" key="1">
    <citation type="journal article" date="2019" name="Int. J. Syst. Evol. Microbiol.">
        <title>The Global Catalogue of Microorganisms (GCM) 10K type strain sequencing project: providing services to taxonomists for standard genome sequencing and annotation.</title>
        <authorList>
            <consortium name="The Broad Institute Genomics Platform"/>
            <consortium name="The Broad Institute Genome Sequencing Center for Infectious Disease"/>
            <person name="Wu L."/>
            <person name="Ma J."/>
        </authorList>
    </citation>
    <scope>NUCLEOTIDE SEQUENCE [LARGE SCALE GENOMIC DNA]</scope>
    <source>
        <strain evidence="2">PCU 266</strain>
    </source>
</reference>
<dbReference type="SUPFAM" id="SSF48452">
    <property type="entry name" value="TPR-like"/>
    <property type="match status" value="1"/>
</dbReference>
<sequence length="456" mass="49350">MVESEAADLLRRVLDLLGCRDHGAFLRRLAAHHEGLGLGPMATRPEKVSRWKRGVRPDRHTEAAMADLLHVPIDQTRALGWPTWLHLALADDQVLLTAPWTPAGALTALEHLGRPETDMNRRSALLSGGILSATTLAHWATASPAHAVLHDRRPHVSARSAHLIEDRLAALRAMDDEIGSGETHELARSERAMITTVLRTRSYTADVGRRLFSAAAEASRICGWTAFDSGDTDAAERHYLGAARAAASADDPAASANILAFWSMARYSLNDTPGALDYAHAALHNATRTGSPRLIAMAHARTSRAHAKAGDHLASRQAEEAAFTAHARTGDPGDEPACVYWVTHNELLSWAASNATDLGDHRRALTHYTEIAAGTPPPPHDGDAYPRSRALRLTREADAHLALRDIDTAVHTAQQAVQTMGGVTSARGTTIHTSLRNKLRTHQSVPAVRDFLEHTA</sequence>
<gene>
    <name evidence="1" type="ORF">ACFPRH_35290</name>
</gene>
<accession>A0ABW0AVK7</accession>
<name>A0ABW0AVK7_9ACTN</name>
<dbReference type="EMBL" id="JBHSKP010000055">
    <property type="protein sequence ID" value="MFC5156990.1"/>
    <property type="molecule type" value="Genomic_DNA"/>
</dbReference>
<dbReference type="InterPro" id="IPR011990">
    <property type="entry name" value="TPR-like_helical_dom_sf"/>
</dbReference>